<gene>
    <name evidence="3" type="ORF">AB1300_09330</name>
</gene>
<dbReference type="RefSeq" id="WP_368636223.1">
    <property type="nucleotide sequence ID" value="NZ_JBFRHK010000004.1"/>
</dbReference>
<organism evidence="3 4">
    <name type="scientific">Lysinibacillus xylanilyticus</name>
    <dbReference type="NCBI Taxonomy" id="582475"/>
    <lineage>
        <taxon>Bacteria</taxon>
        <taxon>Bacillati</taxon>
        <taxon>Bacillota</taxon>
        <taxon>Bacilli</taxon>
        <taxon>Bacillales</taxon>
        <taxon>Bacillaceae</taxon>
        <taxon>Lysinibacillus</taxon>
    </lineage>
</organism>
<evidence type="ECO:0000313" key="4">
    <source>
        <dbReference type="Proteomes" id="UP001558534"/>
    </source>
</evidence>
<evidence type="ECO:0008006" key="5">
    <source>
        <dbReference type="Google" id="ProtNLM"/>
    </source>
</evidence>
<keyword evidence="4" id="KW-1185">Reference proteome</keyword>
<dbReference type="Proteomes" id="UP001558534">
    <property type="component" value="Unassembled WGS sequence"/>
</dbReference>
<name>A0ABV3VWP6_9BACI</name>
<sequence length="367" mass="42166">MLRKCFLLLLMCLLSACSSNETKSKQNEEATEKRAAEQALPQSEDEWHNTVNTSEWYQQSKAKFPVTAEQFVDFDGDKIPDYILGYSDQTHYGYVVGKYNRKNKTWENWSDLHYEFPIYNEIAFHGVLKGKDDKEILIASDFQPGAKTITHEMNLIKASDDNSQVILGFKEYAEKREDITVDTSTNSFHLAGPELNQTYLLKDDYLLVNNEKIVLETGLPLIHNEAFMQALNNSFTKTGISFMDTFGEGVAKNKATAKEEFYEGVFCKSYEDYSICTEFYNGIINDAPITHIFLYNFKQVTVKDISKAINQEIKIEAKDFTDTIDKILYDTSFTVDNVEFYAEFDGSNEDSLLIKIGIQNQKAYEEY</sequence>
<dbReference type="EMBL" id="JBFRHK010000004">
    <property type="protein sequence ID" value="MEX3745336.1"/>
    <property type="molecule type" value="Genomic_DNA"/>
</dbReference>
<keyword evidence="2" id="KW-0732">Signal</keyword>
<evidence type="ECO:0000256" key="2">
    <source>
        <dbReference type="SAM" id="SignalP"/>
    </source>
</evidence>
<evidence type="ECO:0000313" key="3">
    <source>
        <dbReference type="EMBL" id="MEX3745336.1"/>
    </source>
</evidence>
<feature type="compositionally biased region" description="Basic and acidic residues" evidence="1">
    <location>
        <begin position="23"/>
        <end position="36"/>
    </location>
</feature>
<dbReference type="PROSITE" id="PS51257">
    <property type="entry name" value="PROKAR_LIPOPROTEIN"/>
    <property type="match status" value="1"/>
</dbReference>
<evidence type="ECO:0000256" key="1">
    <source>
        <dbReference type="SAM" id="MobiDB-lite"/>
    </source>
</evidence>
<protein>
    <recommendedName>
        <fullName evidence="5">Lipoprotein</fullName>
    </recommendedName>
</protein>
<proteinExistence type="predicted"/>
<feature type="region of interest" description="Disordered" evidence="1">
    <location>
        <begin position="23"/>
        <end position="45"/>
    </location>
</feature>
<reference evidence="3 4" key="1">
    <citation type="submission" date="2024-07" db="EMBL/GenBank/DDBJ databases">
        <title>Characterization of a bacterium isolated from hydrolysated instant sea cucumber by whole-genome sequencing and metabolomics.</title>
        <authorList>
            <person name="Luo X."/>
            <person name="Zhang Z."/>
            <person name="Zheng Z."/>
            <person name="Zhang W."/>
            <person name="Ming T."/>
            <person name="Jiao L."/>
            <person name="Su X."/>
            <person name="Kong F."/>
            <person name="Xu J."/>
        </authorList>
    </citation>
    <scope>NUCLEOTIDE SEQUENCE [LARGE SCALE GENOMIC DNA]</scope>
    <source>
        <strain evidence="3 4">XL-2024</strain>
    </source>
</reference>
<feature type="signal peptide" evidence="2">
    <location>
        <begin position="1"/>
        <end position="20"/>
    </location>
</feature>
<comment type="caution">
    <text evidence="3">The sequence shown here is derived from an EMBL/GenBank/DDBJ whole genome shotgun (WGS) entry which is preliminary data.</text>
</comment>
<accession>A0ABV3VWP6</accession>
<feature type="chain" id="PRO_5045178877" description="Lipoprotein" evidence="2">
    <location>
        <begin position="21"/>
        <end position="367"/>
    </location>
</feature>